<name>I3ZKM6_TERRK</name>
<dbReference type="RefSeq" id="WP_014787055.1">
    <property type="nucleotide sequence ID" value="NC_018014.1"/>
</dbReference>
<protein>
    <submittedName>
        <fullName evidence="2">Uncharacterized protein</fullName>
    </submittedName>
</protein>
<keyword evidence="3" id="KW-1185">Reference proteome</keyword>
<evidence type="ECO:0000313" key="2">
    <source>
        <dbReference type="EMBL" id="AFL89794.1"/>
    </source>
</evidence>
<organism evidence="2 3">
    <name type="scientific">Terriglobus roseus (strain DSM 18391 / NRRL B-41598 / KBS 63)</name>
    <dbReference type="NCBI Taxonomy" id="926566"/>
    <lineage>
        <taxon>Bacteria</taxon>
        <taxon>Pseudomonadati</taxon>
        <taxon>Acidobacteriota</taxon>
        <taxon>Terriglobia</taxon>
        <taxon>Terriglobales</taxon>
        <taxon>Acidobacteriaceae</taxon>
        <taxon>Terriglobus</taxon>
    </lineage>
</organism>
<dbReference type="Proteomes" id="UP000006056">
    <property type="component" value="Chromosome"/>
</dbReference>
<keyword evidence="1" id="KW-0472">Membrane</keyword>
<gene>
    <name evidence="2" type="ordered locus">Terro_3580</name>
</gene>
<keyword evidence="1" id="KW-0812">Transmembrane</keyword>
<feature type="transmembrane region" description="Helical" evidence="1">
    <location>
        <begin position="29"/>
        <end position="49"/>
    </location>
</feature>
<evidence type="ECO:0000256" key="1">
    <source>
        <dbReference type="SAM" id="Phobius"/>
    </source>
</evidence>
<sequence>MRLPSGITVPGITMSNEARRESMRKALSLINLHFAAAGLLLLICLYFGVRLFLVSGNTGTQGDEAIVIAQSRVAAAEVAAKPLRGVDTKLGESESEANRFYESRLPYAYSDVASSIGGIAKASNVRWSRASYVQTVPTNGVTELRIDGSVSGEYRNVAEFINAVERSKSFFLIQTLALSGAQGGLVNLQLRIGTYLREPMPSFAAAQATAGSKP</sequence>
<dbReference type="eggNOG" id="ENOG5031NYW">
    <property type="taxonomic scope" value="Bacteria"/>
</dbReference>
<dbReference type="STRING" id="926566.Terro_3580"/>
<dbReference type="HOGENOM" id="CLU_1286444_0_0_0"/>
<accession>I3ZKM6</accession>
<dbReference type="KEGG" id="trs:Terro_3580"/>
<proteinExistence type="predicted"/>
<dbReference type="AlphaFoldDB" id="I3ZKM6"/>
<reference evidence="2 3" key="1">
    <citation type="submission" date="2012-06" db="EMBL/GenBank/DDBJ databases">
        <title>Complete genome of Terriglobus roseus DSM 18391.</title>
        <authorList>
            <consortium name="US DOE Joint Genome Institute (JGI-PGF)"/>
            <person name="Lucas S."/>
            <person name="Copeland A."/>
            <person name="Lapidus A."/>
            <person name="Glavina del Rio T."/>
            <person name="Dalin E."/>
            <person name="Tice H."/>
            <person name="Bruce D."/>
            <person name="Goodwin L."/>
            <person name="Pitluck S."/>
            <person name="Peters L."/>
            <person name="Mikhailova N."/>
            <person name="Munk A.C.C."/>
            <person name="Kyrpides N."/>
            <person name="Mavromatis K."/>
            <person name="Ivanova N."/>
            <person name="Brettin T."/>
            <person name="Detter J.C."/>
            <person name="Han C."/>
            <person name="Larimer F."/>
            <person name="Land M."/>
            <person name="Hauser L."/>
            <person name="Markowitz V."/>
            <person name="Cheng J.-F."/>
            <person name="Hugenholtz P."/>
            <person name="Woyke T."/>
            <person name="Wu D."/>
            <person name="Brambilla E."/>
            <person name="Klenk H.-P."/>
            <person name="Eisen J.A."/>
        </authorList>
    </citation>
    <scope>NUCLEOTIDE SEQUENCE [LARGE SCALE GENOMIC DNA]</scope>
    <source>
        <strain evidence="3">DSM 18391 / NRRL B-41598 / KBS 63</strain>
    </source>
</reference>
<dbReference type="EMBL" id="CP003379">
    <property type="protein sequence ID" value="AFL89794.1"/>
    <property type="molecule type" value="Genomic_DNA"/>
</dbReference>
<keyword evidence="1" id="KW-1133">Transmembrane helix</keyword>
<evidence type="ECO:0000313" key="3">
    <source>
        <dbReference type="Proteomes" id="UP000006056"/>
    </source>
</evidence>
<dbReference type="InterPro" id="IPR014717">
    <property type="entry name" value="Transl_elong_EF1B/ribsomal_bS6"/>
</dbReference>
<dbReference type="Gene3D" id="3.30.70.60">
    <property type="match status" value="1"/>
</dbReference>